<evidence type="ECO:0000256" key="3">
    <source>
        <dbReference type="ARBA" id="ARBA00024227"/>
    </source>
</evidence>
<reference evidence="5 6" key="1">
    <citation type="submission" date="2017-02" db="EMBL/GenBank/DDBJ databases">
        <authorList>
            <person name="Peterson S.W."/>
        </authorList>
    </citation>
    <scope>NUCLEOTIDE SEQUENCE [LARGE SCALE GENOMIC DNA]</scope>
    <source>
        <strain evidence="5 6">DSM 21481</strain>
    </source>
</reference>
<evidence type="ECO:0000259" key="4">
    <source>
        <dbReference type="PROSITE" id="PS51733"/>
    </source>
</evidence>
<keyword evidence="1 5" id="KW-0436">Ligase</keyword>
<dbReference type="InterPro" id="IPR004408">
    <property type="entry name" value="Biotin_CoA_COase_ligase"/>
</dbReference>
<dbReference type="InterPro" id="IPR045864">
    <property type="entry name" value="aa-tRNA-synth_II/BPL/LPL"/>
</dbReference>
<dbReference type="InterPro" id="IPR004143">
    <property type="entry name" value="BPL_LPL_catalytic"/>
</dbReference>
<dbReference type="PROSITE" id="PS51733">
    <property type="entry name" value="BPL_LPL_CATALYTIC"/>
    <property type="match status" value="1"/>
</dbReference>
<dbReference type="Pfam" id="PF02237">
    <property type="entry name" value="BPL_C"/>
    <property type="match status" value="1"/>
</dbReference>
<evidence type="ECO:0000256" key="2">
    <source>
        <dbReference type="ARBA" id="ARBA00023267"/>
    </source>
</evidence>
<dbReference type="PANTHER" id="PTHR12835:SF5">
    <property type="entry name" value="BIOTIN--PROTEIN LIGASE"/>
    <property type="match status" value="1"/>
</dbReference>
<dbReference type="SUPFAM" id="SSF55681">
    <property type="entry name" value="Class II aaRS and biotin synthetases"/>
    <property type="match status" value="1"/>
</dbReference>
<dbReference type="OrthoDB" id="9807064at2"/>
<dbReference type="AlphaFoldDB" id="A0A1T5JNR8"/>
<evidence type="ECO:0000313" key="6">
    <source>
        <dbReference type="Proteomes" id="UP000189777"/>
    </source>
</evidence>
<evidence type="ECO:0000313" key="5">
    <source>
        <dbReference type="EMBL" id="SKC53025.1"/>
    </source>
</evidence>
<gene>
    <name evidence="5" type="ORF">SAMN04324258_1594</name>
</gene>
<dbReference type="STRING" id="526729.SAMN04324258_1594"/>
<dbReference type="GO" id="GO:0004077">
    <property type="term" value="F:biotin--[biotin carboxyl-carrier protein] ligase activity"/>
    <property type="evidence" value="ECO:0007669"/>
    <property type="project" value="UniProtKB-EC"/>
</dbReference>
<dbReference type="NCBIfam" id="TIGR00121">
    <property type="entry name" value="birA_ligase"/>
    <property type="match status" value="1"/>
</dbReference>
<proteinExistence type="predicted"/>
<dbReference type="GO" id="GO:0005737">
    <property type="term" value="C:cytoplasm"/>
    <property type="evidence" value="ECO:0007669"/>
    <property type="project" value="TreeGrafter"/>
</dbReference>
<dbReference type="Proteomes" id="UP000189777">
    <property type="component" value="Unassembled WGS sequence"/>
</dbReference>
<evidence type="ECO:0000256" key="1">
    <source>
        <dbReference type="ARBA" id="ARBA00022598"/>
    </source>
</evidence>
<dbReference type="Gene3D" id="3.30.930.10">
    <property type="entry name" value="Bira Bifunctional Protein, Domain 2"/>
    <property type="match status" value="1"/>
</dbReference>
<dbReference type="Gene3D" id="2.30.30.100">
    <property type="match status" value="1"/>
</dbReference>
<organism evidence="5 6">
    <name type="scientific">Krasilnikoviella flava</name>
    <dbReference type="NCBI Taxonomy" id="526729"/>
    <lineage>
        <taxon>Bacteria</taxon>
        <taxon>Bacillati</taxon>
        <taxon>Actinomycetota</taxon>
        <taxon>Actinomycetes</taxon>
        <taxon>Micrococcales</taxon>
        <taxon>Promicromonosporaceae</taxon>
        <taxon>Krasilnikoviella</taxon>
    </lineage>
</organism>
<sequence length="296" mass="29616">MTRDPHRAPLDATTLCRDLVAPAGPLARLDVVDVSGSTNADLVEAVRRTPQEWPAPAALVAEHQVAGRGRAGRAWQTPPRAALTVSVLLRPRLAPARLGWLPLLAGLAVVRAVDAAGTTRAGTALKWPNDVLLPAADDVPGLGPFRKVAGVLAEVVPGASGAAPAVVVGVGLNVDQSAAELPVPTATSLALAGVGGERAALLGGLVRELVGAVARLEGAGGDAAAAGLAAEYAARSATLGTTVRAELAGGSEAVEGEALRVAADGALVIATPDGEQTVTAGDVHHLRRSQPGHSGR</sequence>
<dbReference type="EMBL" id="FUZQ01000002">
    <property type="protein sequence ID" value="SKC53025.1"/>
    <property type="molecule type" value="Genomic_DNA"/>
</dbReference>
<dbReference type="EC" id="6.3.4.15" evidence="3"/>
<protein>
    <recommendedName>
        <fullName evidence="3">biotin--[biotin carboxyl-carrier protein] ligase</fullName>
        <ecNumber evidence="3">6.3.4.15</ecNumber>
    </recommendedName>
</protein>
<dbReference type="CDD" id="cd16442">
    <property type="entry name" value="BPL"/>
    <property type="match status" value="1"/>
</dbReference>
<dbReference type="InterPro" id="IPR003142">
    <property type="entry name" value="BPL_C"/>
</dbReference>
<name>A0A1T5JNR8_9MICO</name>
<keyword evidence="6" id="KW-1185">Reference proteome</keyword>
<accession>A0A1T5JNR8</accession>
<keyword evidence="2" id="KW-0092">Biotin</keyword>
<dbReference type="RefSeq" id="WP_079573126.1">
    <property type="nucleotide sequence ID" value="NZ_FUZQ01000002.1"/>
</dbReference>
<dbReference type="Pfam" id="PF03099">
    <property type="entry name" value="BPL_LplA_LipB"/>
    <property type="match status" value="1"/>
</dbReference>
<feature type="domain" description="BPL/LPL catalytic" evidence="4">
    <location>
        <begin position="26"/>
        <end position="221"/>
    </location>
</feature>
<dbReference type="PANTHER" id="PTHR12835">
    <property type="entry name" value="BIOTIN PROTEIN LIGASE"/>
    <property type="match status" value="1"/>
</dbReference>